<evidence type="ECO:0000313" key="2">
    <source>
        <dbReference type="Proteomes" id="UP001168579"/>
    </source>
</evidence>
<reference evidence="1" key="1">
    <citation type="journal article" date="2014" name="Int. J. Syst. Evol. Microbiol.">
        <title>Complete genome of a new Firmicutes species belonging to the dominant human colonic microbiota ('Ruminococcus bicirculans') reveals two chromosomes and a selective capacity to utilize plant glucans.</title>
        <authorList>
            <consortium name="NISC Comparative Sequencing Program"/>
            <person name="Wegmann U."/>
            <person name="Louis P."/>
            <person name="Goesmann A."/>
            <person name="Henrissat B."/>
            <person name="Duncan S.H."/>
            <person name="Flint H.J."/>
        </authorList>
    </citation>
    <scope>NUCLEOTIDE SEQUENCE</scope>
    <source>
        <strain evidence="1">CECT 8869</strain>
    </source>
</reference>
<evidence type="ECO:0000313" key="1">
    <source>
        <dbReference type="EMBL" id="MDO1511247.1"/>
    </source>
</evidence>
<dbReference type="RefSeq" id="WP_304434372.1">
    <property type="nucleotide sequence ID" value="NZ_JAUKUC010000001.1"/>
</dbReference>
<dbReference type="InterPro" id="IPR012505">
    <property type="entry name" value="YbbR"/>
</dbReference>
<reference evidence="1" key="2">
    <citation type="submission" date="2023-06" db="EMBL/GenBank/DDBJ databases">
        <authorList>
            <person name="Lucena T."/>
            <person name="Sun Q."/>
        </authorList>
    </citation>
    <scope>NUCLEOTIDE SEQUENCE</scope>
    <source>
        <strain evidence="1">CECT 8869</strain>
    </source>
</reference>
<accession>A0ABT8RLA8</accession>
<organism evidence="1 2">
    <name type="scientific">Maribacter confluentis</name>
    <dbReference type="NCBI Taxonomy" id="1656093"/>
    <lineage>
        <taxon>Bacteria</taxon>
        <taxon>Pseudomonadati</taxon>
        <taxon>Bacteroidota</taxon>
        <taxon>Flavobacteriia</taxon>
        <taxon>Flavobacteriales</taxon>
        <taxon>Flavobacteriaceae</taxon>
        <taxon>Maribacter</taxon>
    </lineage>
</organism>
<dbReference type="Gene3D" id="2.170.120.30">
    <property type="match status" value="1"/>
</dbReference>
<dbReference type="EMBL" id="JAUKUC010000001">
    <property type="protein sequence ID" value="MDO1511247.1"/>
    <property type="molecule type" value="Genomic_DNA"/>
</dbReference>
<dbReference type="PANTHER" id="PTHR37804">
    <property type="entry name" value="CDAA REGULATORY PROTEIN CDAR"/>
    <property type="match status" value="1"/>
</dbReference>
<proteinExistence type="predicted"/>
<dbReference type="PANTHER" id="PTHR37804:SF1">
    <property type="entry name" value="CDAA REGULATORY PROTEIN CDAR"/>
    <property type="match status" value="1"/>
</dbReference>
<dbReference type="Gene3D" id="2.170.120.40">
    <property type="entry name" value="YbbR-like domain"/>
    <property type="match status" value="1"/>
</dbReference>
<keyword evidence="2" id="KW-1185">Reference proteome</keyword>
<dbReference type="Proteomes" id="UP001168579">
    <property type="component" value="Unassembled WGS sequence"/>
</dbReference>
<dbReference type="Pfam" id="PF07949">
    <property type="entry name" value="YbbR"/>
    <property type="match status" value="1"/>
</dbReference>
<protein>
    <submittedName>
        <fullName evidence="1">CdaR family protein</fullName>
    </submittedName>
</protein>
<sequence length="321" mass="36713">MKPLLEWIRTGLKKRKVKVFLLFLICASLAWFINKLSQTYTSNTTFYVNYINVPSKHLLANSPKEEIQVRLTAAGFQFLGYHLKPKHITLDVSKMVEKDSLYYLTSDQIRIQLEDQLNNYSTLTDFDSDIIYFDFTSLETKKVPVIATLDITYATNHILEGKIGILPDSIEITGPKSKIDTINTLKTELLQLNNITSSFSEQVALKLPQDLDGINFSATNVQIKGKVVKFSEQVMEIPVTVINVPEGVKVRTFPEIVQVRCQGTIQDLKELEINDFMVVADYLKVADETENRLSITLERYPKTLHNAQMNANEVEFILRRE</sequence>
<gene>
    <name evidence="1" type="ORF">Q2T41_01040</name>
</gene>
<name>A0ABT8RLA8_9FLAO</name>
<dbReference type="InterPro" id="IPR053154">
    <property type="entry name" value="c-di-AMP_regulator"/>
</dbReference>
<comment type="caution">
    <text evidence="1">The sequence shown here is derived from an EMBL/GenBank/DDBJ whole genome shotgun (WGS) entry which is preliminary data.</text>
</comment>